<feature type="region of interest" description="Disordered" evidence="1">
    <location>
        <begin position="65"/>
        <end position="103"/>
    </location>
</feature>
<feature type="compositionally biased region" description="Pro residues" evidence="1">
    <location>
        <begin position="65"/>
        <end position="76"/>
    </location>
</feature>
<evidence type="ECO:0000256" key="1">
    <source>
        <dbReference type="SAM" id="MobiDB-lite"/>
    </source>
</evidence>
<reference evidence="2 3" key="1">
    <citation type="journal article" date="2019" name="Nat. Ecol. Evol.">
        <title>Megaphylogeny resolves global patterns of mushroom evolution.</title>
        <authorList>
            <person name="Varga T."/>
            <person name="Krizsan K."/>
            <person name="Foldi C."/>
            <person name="Dima B."/>
            <person name="Sanchez-Garcia M."/>
            <person name="Sanchez-Ramirez S."/>
            <person name="Szollosi G.J."/>
            <person name="Szarkandi J.G."/>
            <person name="Papp V."/>
            <person name="Albert L."/>
            <person name="Andreopoulos W."/>
            <person name="Angelini C."/>
            <person name="Antonin V."/>
            <person name="Barry K.W."/>
            <person name="Bougher N.L."/>
            <person name="Buchanan P."/>
            <person name="Buyck B."/>
            <person name="Bense V."/>
            <person name="Catcheside P."/>
            <person name="Chovatia M."/>
            <person name="Cooper J."/>
            <person name="Damon W."/>
            <person name="Desjardin D."/>
            <person name="Finy P."/>
            <person name="Geml J."/>
            <person name="Haridas S."/>
            <person name="Hughes K."/>
            <person name="Justo A."/>
            <person name="Karasinski D."/>
            <person name="Kautmanova I."/>
            <person name="Kiss B."/>
            <person name="Kocsube S."/>
            <person name="Kotiranta H."/>
            <person name="LaButti K.M."/>
            <person name="Lechner B.E."/>
            <person name="Liimatainen K."/>
            <person name="Lipzen A."/>
            <person name="Lukacs Z."/>
            <person name="Mihaltcheva S."/>
            <person name="Morgado L.N."/>
            <person name="Niskanen T."/>
            <person name="Noordeloos M.E."/>
            <person name="Ohm R.A."/>
            <person name="Ortiz-Santana B."/>
            <person name="Ovrebo C."/>
            <person name="Racz N."/>
            <person name="Riley R."/>
            <person name="Savchenko A."/>
            <person name="Shiryaev A."/>
            <person name="Soop K."/>
            <person name="Spirin V."/>
            <person name="Szebenyi C."/>
            <person name="Tomsovsky M."/>
            <person name="Tulloss R.E."/>
            <person name="Uehling J."/>
            <person name="Grigoriev I.V."/>
            <person name="Vagvolgyi C."/>
            <person name="Papp T."/>
            <person name="Martin F.M."/>
            <person name="Miettinen O."/>
            <person name="Hibbett D.S."/>
            <person name="Nagy L.G."/>
        </authorList>
    </citation>
    <scope>NUCLEOTIDE SEQUENCE [LARGE SCALE GENOMIC DNA]</scope>
    <source>
        <strain evidence="2 3">FP101781</strain>
    </source>
</reference>
<feature type="compositionally biased region" description="Basic and acidic residues" evidence="1">
    <location>
        <begin position="281"/>
        <end position="326"/>
    </location>
</feature>
<dbReference type="AlphaFoldDB" id="A0A4Y7TMD2"/>
<protein>
    <submittedName>
        <fullName evidence="2">Uncharacterized protein</fullName>
    </submittedName>
</protein>
<proteinExistence type="predicted"/>
<keyword evidence="3" id="KW-1185">Reference proteome</keyword>
<dbReference type="EMBL" id="QPFP01000007">
    <property type="protein sequence ID" value="TEB35340.1"/>
    <property type="molecule type" value="Genomic_DNA"/>
</dbReference>
<feature type="compositionally biased region" description="Basic and acidic residues" evidence="1">
    <location>
        <begin position="214"/>
        <end position="224"/>
    </location>
</feature>
<gene>
    <name evidence="2" type="ORF">FA13DRAFT_1334442</name>
</gene>
<dbReference type="Proteomes" id="UP000298030">
    <property type="component" value="Unassembled WGS sequence"/>
</dbReference>
<comment type="caution">
    <text evidence="2">The sequence shown here is derived from an EMBL/GenBank/DDBJ whole genome shotgun (WGS) entry which is preliminary data.</text>
</comment>
<evidence type="ECO:0000313" key="3">
    <source>
        <dbReference type="Proteomes" id="UP000298030"/>
    </source>
</evidence>
<organism evidence="2 3">
    <name type="scientific">Coprinellus micaceus</name>
    <name type="common">Glistening ink-cap mushroom</name>
    <name type="synonym">Coprinus micaceus</name>
    <dbReference type="NCBI Taxonomy" id="71717"/>
    <lineage>
        <taxon>Eukaryota</taxon>
        <taxon>Fungi</taxon>
        <taxon>Dikarya</taxon>
        <taxon>Basidiomycota</taxon>
        <taxon>Agaricomycotina</taxon>
        <taxon>Agaricomycetes</taxon>
        <taxon>Agaricomycetidae</taxon>
        <taxon>Agaricales</taxon>
        <taxon>Agaricineae</taxon>
        <taxon>Psathyrellaceae</taxon>
        <taxon>Coprinellus</taxon>
    </lineage>
</organism>
<accession>A0A4Y7TMD2</accession>
<sequence>MNGGCRGRMHVDHGSGPFHRRWCESVKDFEYKTASSPSPFSLRPSPPFHPSLPWPPAAPCTHPHPPRVLPMGPTPEPRYAQAQFHFPPSPPSSGNVTAAGSPRIPMLSVEDPATVQKFLDSTSYRHSTSLAHTRDDARRRADSDSESEGYNTERTGAVSLSAKRTRTSHPRAYTLPPNANKILSKPLCRSPTKLARAPSRAKSPSSSEDSSSDSGREKDGEDGHSGSGVSRKVAATLQLFKETAPVSEDVVPSEPSSSRAESSRRSTFPGEMEGTEPQFEFVKRSEWPEREARREQSMAGYERSRGREDRGKERPATSHDSYHDLPQWRHDVLASIRGSTARTSLR</sequence>
<feature type="region of interest" description="Disordered" evidence="1">
    <location>
        <begin position="126"/>
        <end position="326"/>
    </location>
</feature>
<name>A0A4Y7TMD2_COPMI</name>
<feature type="compositionally biased region" description="Low complexity" evidence="1">
    <location>
        <begin position="195"/>
        <end position="213"/>
    </location>
</feature>
<feature type="compositionally biased region" description="Low complexity" evidence="1">
    <location>
        <begin position="245"/>
        <end position="260"/>
    </location>
</feature>
<dbReference type="STRING" id="71717.A0A4Y7TMD2"/>
<dbReference type="OrthoDB" id="3071186at2759"/>
<feature type="compositionally biased region" description="Basic and acidic residues" evidence="1">
    <location>
        <begin position="132"/>
        <end position="143"/>
    </location>
</feature>
<evidence type="ECO:0000313" key="2">
    <source>
        <dbReference type="EMBL" id="TEB35340.1"/>
    </source>
</evidence>